<dbReference type="EMBL" id="OX465084">
    <property type="protein sequence ID" value="CAI9299947.1"/>
    <property type="molecule type" value="Genomic_DNA"/>
</dbReference>
<proteinExistence type="predicted"/>
<feature type="compositionally biased region" description="Low complexity" evidence="1">
    <location>
        <begin position="572"/>
        <end position="586"/>
    </location>
</feature>
<evidence type="ECO:0000256" key="1">
    <source>
        <dbReference type="SAM" id="MobiDB-lite"/>
    </source>
</evidence>
<evidence type="ECO:0000313" key="2">
    <source>
        <dbReference type="EMBL" id="CAI9299947.1"/>
    </source>
</evidence>
<name>A0AA35ZYG8_LACSI</name>
<gene>
    <name evidence="2" type="ORF">LSALG_LOCUS38626</name>
</gene>
<keyword evidence="3" id="KW-1185">Reference proteome</keyword>
<evidence type="ECO:0000313" key="3">
    <source>
        <dbReference type="Proteomes" id="UP001177003"/>
    </source>
</evidence>
<feature type="region of interest" description="Disordered" evidence="1">
    <location>
        <begin position="546"/>
        <end position="616"/>
    </location>
</feature>
<protein>
    <recommendedName>
        <fullName evidence="4">DUF4283 domain-containing protein</fullName>
    </recommendedName>
</protein>
<evidence type="ECO:0008006" key="4">
    <source>
        <dbReference type="Google" id="ProtNLM"/>
    </source>
</evidence>
<dbReference type="Proteomes" id="UP001177003">
    <property type="component" value="Chromosome 8"/>
</dbReference>
<reference evidence="2" key="1">
    <citation type="submission" date="2023-04" db="EMBL/GenBank/DDBJ databases">
        <authorList>
            <person name="Vijverberg K."/>
            <person name="Xiong W."/>
            <person name="Schranz E."/>
        </authorList>
    </citation>
    <scope>NUCLEOTIDE SEQUENCE</scope>
</reference>
<accession>A0AA35ZYG8</accession>
<sequence>MRTRRLRLKKSSIIIQEKIASPIQPNSVSLLVKKFDSDVNSSEIKDADKTDNIDNGGIGIENPSNASVVNFFAPSMAPLINYPPIKKEEESIEGLSSPVREFENDITQLCSPGEKDAMMLFWNGLSTNEKEGFVHGLRFIKKKYNNEGEIDSSFDDSIDKIRKLSSVSQRNDILMNWKDLNQKQKEKKVGETVLNIIPEGVPVSNCKEPVIVDLQKICSMRSQVKEKKVKKKIEIDEMVSQQLEQVCNEIVYHFPRKFSHLEIANDGEFKFKYVDADEKEFDAQMNIDGKEEIRTTGYNCNGGLLITEVSYAEKVSGKKLNAANLISNVKKNVELPDGIVEMPLSDILKGCSPFKTTLYGYFIDKHVNFFNVNKFAHNMWKKIWSGRGGVWMIFDSALIIRRWTTGVSLVKDQNDKIPVWIGKPLDVDAHTAKMCQEHWGRPAFMRILIEMSAAKDWLKEVHVYSSDLTTGDIILSECKIEYAWNPSKCSHCKVYGHKDSTCVILLAKEVKESNNVNGNEKNKDGIKVDLMEVLIASTKKVEEDNEGFQSVIKRNKGNNSGGQVKEETGKTNQNSVQGQNGNYQGNGKNGTGINVGSQGQKGNYGIKSGNNNGGNQWNKGKAIQGYNGKNYSKMGAVSVEKSNQDSKQKEDMGKKVDIGQKYVPRSGPDIKISSNFDKKTHYDKDLGPVKIFSNNKFDVLKNLEEENQFVFSNRGVAEVNLDYLDTVDQMEVIRGILLNDTNMEAFSNDV</sequence>
<dbReference type="InterPro" id="IPR040256">
    <property type="entry name" value="At4g02000-like"/>
</dbReference>
<dbReference type="PANTHER" id="PTHR31286">
    <property type="entry name" value="GLYCINE-RICH CELL WALL STRUCTURAL PROTEIN 1.8-LIKE"/>
    <property type="match status" value="1"/>
</dbReference>
<dbReference type="PANTHER" id="PTHR31286:SF180">
    <property type="entry name" value="OS10G0362600 PROTEIN"/>
    <property type="match status" value="1"/>
</dbReference>
<organism evidence="2 3">
    <name type="scientific">Lactuca saligna</name>
    <name type="common">Willowleaf lettuce</name>
    <dbReference type="NCBI Taxonomy" id="75948"/>
    <lineage>
        <taxon>Eukaryota</taxon>
        <taxon>Viridiplantae</taxon>
        <taxon>Streptophyta</taxon>
        <taxon>Embryophyta</taxon>
        <taxon>Tracheophyta</taxon>
        <taxon>Spermatophyta</taxon>
        <taxon>Magnoliopsida</taxon>
        <taxon>eudicotyledons</taxon>
        <taxon>Gunneridae</taxon>
        <taxon>Pentapetalae</taxon>
        <taxon>asterids</taxon>
        <taxon>campanulids</taxon>
        <taxon>Asterales</taxon>
        <taxon>Asteraceae</taxon>
        <taxon>Cichorioideae</taxon>
        <taxon>Cichorieae</taxon>
        <taxon>Lactucinae</taxon>
        <taxon>Lactuca</taxon>
    </lineage>
</organism>
<dbReference type="AlphaFoldDB" id="A0AA35ZYG8"/>